<reference evidence="5" key="2">
    <citation type="submission" date="2020-09" db="EMBL/GenBank/DDBJ databases">
        <authorList>
            <person name="Sun Q."/>
            <person name="Kim S."/>
        </authorList>
    </citation>
    <scope>NUCLEOTIDE SEQUENCE</scope>
    <source>
        <strain evidence="5">KCTC 32255</strain>
    </source>
</reference>
<dbReference type="GO" id="GO:0003677">
    <property type="term" value="F:DNA binding"/>
    <property type="evidence" value="ECO:0007669"/>
    <property type="project" value="UniProtKB-UniRule"/>
</dbReference>
<feature type="compositionally biased region" description="Basic and acidic residues" evidence="3">
    <location>
        <begin position="16"/>
        <end position="27"/>
    </location>
</feature>
<feature type="DNA-binding region" description="H-T-H motif" evidence="2">
    <location>
        <begin position="50"/>
        <end position="69"/>
    </location>
</feature>
<evidence type="ECO:0000313" key="6">
    <source>
        <dbReference type="Proteomes" id="UP000648075"/>
    </source>
</evidence>
<evidence type="ECO:0000256" key="1">
    <source>
        <dbReference type="ARBA" id="ARBA00023125"/>
    </source>
</evidence>
<evidence type="ECO:0000259" key="4">
    <source>
        <dbReference type="PROSITE" id="PS50977"/>
    </source>
</evidence>
<evidence type="ECO:0000256" key="3">
    <source>
        <dbReference type="SAM" id="MobiDB-lite"/>
    </source>
</evidence>
<dbReference type="PANTHER" id="PTHR43479:SF11">
    <property type="entry name" value="ACREF_ENVCD OPERON REPRESSOR-RELATED"/>
    <property type="match status" value="1"/>
</dbReference>
<dbReference type="SUPFAM" id="SSF46689">
    <property type="entry name" value="Homeodomain-like"/>
    <property type="match status" value="1"/>
</dbReference>
<feature type="domain" description="HTH tetR-type" evidence="4">
    <location>
        <begin position="27"/>
        <end position="87"/>
    </location>
</feature>
<dbReference type="PRINTS" id="PR00455">
    <property type="entry name" value="HTHTETR"/>
</dbReference>
<accession>A0A918PAT8</accession>
<protein>
    <recommendedName>
        <fullName evidence="4">HTH tetR-type domain-containing protein</fullName>
    </recommendedName>
</protein>
<sequence length="216" mass="24456">MLVAEIDETEPNEPSADDKMPRTERGRRTARKLIDAAALEFGEHGFHDASITGITRRAGTALGSFYTYFSSKEEIFHALVEDLTSKVVETSAIEDEPARPMLDREREISLRYLAFAREHKEIYRIIDQCEFVEPEGFRNRYELIAQRIFERLQDGIARGELRSDLTEAHAWAIMGMSSMLGLRYGSWGNDESLDEIADIANSLLRDGIALPQGKAD</sequence>
<dbReference type="InterPro" id="IPR050624">
    <property type="entry name" value="HTH-type_Tx_Regulator"/>
</dbReference>
<dbReference type="InterPro" id="IPR036271">
    <property type="entry name" value="Tet_transcr_reg_TetR-rel_C_sf"/>
</dbReference>
<dbReference type="Gene3D" id="1.10.10.60">
    <property type="entry name" value="Homeodomain-like"/>
    <property type="match status" value="1"/>
</dbReference>
<organism evidence="5 6">
    <name type="scientific">Novosphingobium colocasiae</name>
    <dbReference type="NCBI Taxonomy" id="1256513"/>
    <lineage>
        <taxon>Bacteria</taxon>
        <taxon>Pseudomonadati</taxon>
        <taxon>Pseudomonadota</taxon>
        <taxon>Alphaproteobacteria</taxon>
        <taxon>Sphingomonadales</taxon>
        <taxon>Sphingomonadaceae</taxon>
        <taxon>Novosphingobium</taxon>
    </lineage>
</organism>
<name>A0A918PAT8_9SPHN</name>
<dbReference type="SUPFAM" id="SSF48498">
    <property type="entry name" value="Tetracyclin repressor-like, C-terminal domain"/>
    <property type="match status" value="1"/>
</dbReference>
<comment type="caution">
    <text evidence="5">The sequence shown here is derived from an EMBL/GenBank/DDBJ whole genome shotgun (WGS) entry which is preliminary data.</text>
</comment>
<reference evidence="5" key="1">
    <citation type="journal article" date="2014" name="Int. J. Syst. Evol. Microbiol.">
        <title>Complete genome sequence of Corynebacterium casei LMG S-19264T (=DSM 44701T), isolated from a smear-ripened cheese.</title>
        <authorList>
            <consortium name="US DOE Joint Genome Institute (JGI-PGF)"/>
            <person name="Walter F."/>
            <person name="Albersmeier A."/>
            <person name="Kalinowski J."/>
            <person name="Ruckert C."/>
        </authorList>
    </citation>
    <scope>NUCLEOTIDE SEQUENCE</scope>
    <source>
        <strain evidence="5">KCTC 32255</strain>
    </source>
</reference>
<proteinExistence type="predicted"/>
<dbReference type="Proteomes" id="UP000648075">
    <property type="component" value="Unassembled WGS sequence"/>
</dbReference>
<dbReference type="AlphaFoldDB" id="A0A918PAT8"/>
<evidence type="ECO:0000256" key="2">
    <source>
        <dbReference type="PROSITE-ProRule" id="PRU00335"/>
    </source>
</evidence>
<keyword evidence="6" id="KW-1185">Reference proteome</keyword>
<dbReference type="PROSITE" id="PS50977">
    <property type="entry name" value="HTH_TETR_2"/>
    <property type="match status" value="1"/>
</dbReference>
<keyword evidence="1 2" id="KW-0238">DNA-binding</keyword>
<dbReference type="Pfam" id="PF00440">
    <property type="entry name" value="TetR_N"/>
    <property type="match status" value="1"/>
</dbReference>
<dbReference type="Gene3D" id="1.10.357.10">
    <property type="entry name" value="Tetracycline Repressor, domain 2"/>
    <property type="match status" value="1"/>
</dbReference>
<dbReference type="EMBL" id="BMZA01000001">
    <property type="protein sequence ID" value="GGY94730.1"/>
    <property type="molecule type" value="Genomic_DNA"/>
</dbReference>
<dbReference type="InterPro" id="IPR001647">
    <property type="entry name" value="HTH_TetR"/>
</dbReference>
<dbReference type="InterPro" id="IPR009057">
    <property type="entry name" value="Homeodomain-like_sf"/>
</dbReference>
<gene>
    <name evidence="5" type="ORF">GCM10011614_07260</name>
</gene>
<feature type="compositionally biased region" description="Acidic residues" evidence="3">
    <location>
        <begin position="1"/>
        <end position="11"/>
    </location>
</feature>
<feature type="region of interest" description="Disordered" evidence="3">
    <location>
        <begin position="1"/>
        <end position="27"/>
    </location>
</feature>
<evidence type="ECO:0000313" key="5">
    <source>
        <dbReference type="EMBL" id="GGY94730.1"/>
    </source>
</evidence>
<dbReference type="PANTHER" id="PTHR43479">
    <property type="entry name" value="ACREF/ENVCD OPERON REPRESSOR-RELATED"/>
    <property type="match status" value="1"/>
</dbReference>